<gene>
    <name evidence="2" type="ordered locus">Dred_2910</name>
</gene>
<accession>A4J8L1</accession>
<keyword evidence="1" id="KW-1133">Transmembrane helix</keyword>
<evidence type="ECO:0000313" key="3">
    <source>
        <dbReference type="Proteomes" id="UP000001556"/>
    </source>
</evidence>
<protein>
    <recommendedName>
        <fullName evidence="4">YhcN/YlaJ family sporulation lipoprotein</fullName>
    </recommendedName>
</protein>
<dbReference type="InterPro" id="IPR019076">
    <property type="entry name" value="Spore_lipoprot_YhcN/YlaJ-like"/>
</dbReference>
<proteinExistence type="predicted"/>
<dbReference type="GO" id="GO:0030435">
    <property type="term" value="P:sporulation resulting in formation of a cellular spore"/>
    <property type="evidence" value="ECO:0007669"/>
    <property type="project" value="InterPro"/>
</dbReference>
<keyword evidence="3" id="KW-1185">Reference proteome</keyword>
<dbReference type="Pfam" id="PF09580">
    <property type="entry name" value="Spore_YhcN_YlaJ"/>
    <property type="match status" value="1"/>
</dbReference>
<reference evidence="2 3" key="1">
    <citation type="submission" date="2007-03" db="EMBL/GenBank/DDBJ databases">
        <title>Complete sequence of Desulfotomaculum reducens MI-1.</title>
        <authorList>
            <consortium name="US DOE Joint Genome Institute"/>
            <person name="Copeland A."/>
            <person name="Lucas S."/>
            <person name="Lapidus A."/>
            <person name="Barry K."/>
            <person name="Detter J.C."/>
            <person name="Glavina del Rio T."/>
            <person name="Hammon N."/>
            <person name="Israni S."/>
            <person name="Dalin E."/>
            <person name="Tice H."/>
            <person name="Pitluck S."/>
            <person name="Sims D."/>
            <person name="Brettin T."/>
            <person name="Bruce D."/>
            <person name="Han C."/>
            <person name="Tapia R."/>
            <person name="Schmutz J."/>
            <person name="Larimer F."/>
            <person name="Land M."/>
            <person name="Hauser L."/>
            <person name="Kyrpides N."/>
            <person name="Kim E."/>
            <person name="Tebo B.M."/>
            <person name="Richardson P."/>
        </authorList>
    </citation>
    <scope>NUCLEOTIDE SEQUENCE [LARGE SCALE GENOMIC DNA]</scope>
    <source>
        <strain evidence="2 3">MI-1</strain>
    </source>
</reference>
<evidence type="ECO:0000256" key="1">
    <source>
        <dbReference type="SAM" id="Phobius"/>
    </source>
</evidence>
<dbReference type="NCBIfam" id="TIGR02898">
    <property type="entry name" value="spore_YhcN_YlaJ"/>
    <property type="match status" value="1"/>
</dbReference>
<dbReference type="STRING" id="349161.Dred_2910"/>
<keyword evidence="1" id="KW-0812">Transmembrane</keyword>
<dbReference type="HOGENOM" id="CLU_077663_2_1_9"/>
<evidence type="ECO:0000313" key="2">
    <source>
        <dbReference type="EMBL" id="ABO51414.1"/>
    </source>
</evidence>
<keyword evidence="1" id="KW-0472">Membrane</keyword>
<dbReference type="Proteomes" id="UP000001556">
    <property type="component" value="Chromosome"/>
</dbReference>
<dbReference type="EMBL" id="CP000612">
    <property type="protein sequence ID" value="ABO51414.1"/>
    <property type="molecule type" value="Genomic_DNA"/>
</dbReference>
<dbReference type="eggNOG" id="ENOG5030RSQ">
    <property type="taxonomic scope" value="Bacteria"/>
</dbReference>
<name>A4J8L1_DESRM</name>
<dbReference type="InterPro" id="IPR014247">
    <property type="entry name" value="Spore_lipoprot_YhcN/YlaJ"/>
</dbReference>
<evidence type="ECO:0008006" key="4">
    <source>
        <dbReference type="Google" id="ProtNLM"/>
    </source>
</evidence>
<sequence>MALIISLIVIRTLVLGIITVMKGGEGLKISKRMTLLLCILLVAIVAAGCTAARKPEVNNTKDKVTQENRQAETLAREATQVEGVKKAYVVVSGNMAVVGLDTDKDTKKAEITRIKGEVGQRLRNADGQINDVRVATDANTVTRIRNISEGITNGKPVSSFGAELNEIVRRITPTKE</sequence>
<dbReference type="AlphaFoldDB" id="A4J8L1"/>
<organism evidence="2 3">
    <name type="scientific">Desulforamulus reducens (strain ATCC BAA-1160 / DSM 100696 / MI-1)</name>
    <name type="common">Desulfotomaculum reducens</name>
    <dbReference type="NCBI Taxonomy" id="349161"/>
    <lineage>
        <taxon>Bacteria</taxon>
        <taxon>Bacillati</taxon>
        <taxon>Bacillota</taxon>
        <taxon>Clostridia</taxon>
        <taxon>Eubacteriales</taxon>
        <taxon>Peptococcaceae</taxon>
        <taxon>Desulforamulus</taxon>
    </lineage>
</organism>
<dbReference type="KEGG" id="drm:Dred_2910"/>
<feature type="transmembrane region" description="Helical" evidence="1">
    <location>
        <begin position="32"/>
        <end position="52"/>
    </location>
</feature>